<comment type="caution">
    <text evidence="9">The sequence shown here is derived from an EMBL/GenBank/DDBJ whole genome shotgun (WGS) entry which is preliminary data.</text>
</comment>
<evidence type="ECO:0000313" key="11">
    <source>
        <dbReference type="Proteomes" id="UP000258379"/>
    </source>
</evidence>
<organism evidence="9 12">
    <name type="scientific">Gardnerella vaginalis</name>
    <dbReference type="NCBI Taxonomy" id="2702"/>
    <lineage>
        <taxon>Bacteria</taxon>
        <taxon>Bacillati</taxon>
        <taxon>Actinomycetota</taxon>
        <taxon>Actinomycetes</taxon>
        <taxon>Bifidobacteriales</taxon>
        <taxon>Bifidobacteriaceae</taxon>
        <taxon>Gardnerella</taxon>
    </lineage>
</organism>
<feature type="transmembrane region" description="Helical" evidence="7">
    <location>
        <begin position="251"/>
        <end position="268"/>
    </location>
</feature>
<dbReference type="GO" id="GO:0043190">
    <property type="term" value="C:ATP-binding cassette (ABC) transporter complex"/>
    <property type="evidence" value="ECO:0007669"/>
    <property type="project" value="InterPro"/>
</dbReference>
<dbReference type="PANTHER" id="PTHR30477:SF21">
    <property type="entry name" value="ABC-3 PROTEIN"/>
    <property type="match status" value="1"/>
</dbReference>
<dbReference type="Proteomes" id="UP001237784">
    <property type="component" value="Unassembled WGS sequence"/>
</dbReference>
<keyword evidence="3 6" id="KW-0812">Transmembrane</keyword>
<evidence type="ECO:0000256" key="2">
    <source>
        <dbReference type="ARBA" id="ARBA00008034"/>
    </source>
</evidence>
<keyword evidence="4 7" id="KW-1133">Transmembrane helix</keyword>
<evidence type="ECO:0000313" key="8">
    <source>
        <dbReference type="EMBL" id="MDK6862161.1"/>
    </source>
</evidence>
<dbReference type="PANTHER" id="PTHR30477">
    <property type="entry name" value="ABC-TRANSPORTER METAL-BINDING PROTEIN"/>
    <property type="match status" value="1"/>
</dbReference>
<evidence type="ECO:0000313" key="9">
    <source>
        <dbReference type="EMBL" id="MDK7063266.1"/>
    </source>
</evidence>
<dbReference type="GeneID" id="45576638"/>
<dbReference type="Pfam" id="PF00950">
    <property type="entry name" value="ABC-3"/>
    <property type="match status" value="1"/>
</dbReference>
<evidence type="ECO:0000313" key="12">
    <source>
        <dbReference type="Proteomes" id="UP001237784"/>
    </source>
</evidence>
<dbReference type="AlphaFoldDB" id="A0A0J8FDX4"/>
<dbReference type="OMA" id="HSPHGLE"/>
<proteinExistence type="inferred from homology"/>
<keyword evidence="5 7" id="KW-0472">Membrane</keyword>
<dbReference type="EMBL" id="NNRU01000004">
    <property type="protein sequence ID" value="RFT28492.1"/>
    <property type="molecule type" value="Genomic_DNA"/>
</dbReference>
<sequence length="299" mass="31439">MVSIWQIIALPIVEAIAVGALCGFVGSLALLNQRIFFTESITHAAFPGAVIGVVVTSVYTIDQNVLSIGLFIGAALACIVLSFMMHVLSKLKGISSQASAGITLTVGFASGYFLNKWFAPLPLRIEGFLTGSLLNCTPADVIFAIIAFALALGLWSFNSANLIHCSFDSTNYKALGGRSGLMQGIVLALIIITVSVIIPAVGTVVSVSLIAAPAAALKSRMRSINKFVFACVLSSIFIALLGLALAVILRLSAGGTIAICAGCFYLVVKLSESIFLKIHEIYSGFCKKSLLKSRSVVLE</sequence>
<keyword evidence="6" id="KW-0813">Transport</keyword>
<evidence type="ECO:0000256" key="1">
    <source>
        <dbReference type="ARBA" id="ARBA00004141"/>
    </source>
</evidence>
<feature type="transmembrane region" description="Helical" evidence="7">
    <location>
        <begin position="227"/>
        <end position="245"/>
    </location>
</feature>
<dbReference type="Proteomes" id="UP001238969">
    <property type="component" value="Unassembled WGS sequence"/>
</dbReference>
<dbReference type="RefSeq" id="WP_004111893.1">
    <property type="nucleotide sequence ID" value="NZ_CP033836.1"/>
</dbReference>
<evidence type="ECO:0000256" key="3">
    <source>
        <dbReference type="ARBA" id="ARBA00022692"/>
    </source>
</evidence>
<dbReference type="InterPro" id="IPR001626">
    <property type="entry name" value="ABC_TroCD"/>
</dbReference>
<accession>A0A0J8FDX4</accession>
<dbReference type="EMBL" id="JASOLZ010000008">
    <property type="protein sequence ID" value="MDK6862161.1"/>
    <property type="molecule type" value="Genomic_DNA"/>
</dbReference>
<dbReference type="Gene3D" id="1.10.3470.10">
    <property type="entry name" value="ABC transporter involved in vitamin B12 uptake, BtuC"/>
    <property type="match status" value="1"/>
</dbReference>
<feature type="transmembrane region" description="Helical" evidence="7">
    <location>
        <begin position="127"/>
        <end position="152"/>
    </location>
</feature>
<evidence type="ECO:0000313" key="10">
    <source>
        <dbReference type="EMBL" id="RFT28492.1"/>
    </source>
</evidence>
<feature type="transmembrane region" description="Helical" evidence="7">
    <location>
        <begin position="185"/>
        <end position="215"/>
    </location>
</feature>
<feature type="transmembrane region" description="Helical" evidence="7">
    <location>
        <begin position="68"/>
        <end position="88"/>
    </location>
</feature>
<feature type="transmembrane region" description="Helical" evidence="7">
    <location>
        <begin position="94"/>
        <end position="115"/>
    </location>
</feature>
<gene>
    <name evidence="10" type="ORF">CG405_05595</name>
    <name evidence="8" type="ORF">QP355_05840</name>
    <name evidence="9" type="ORF">QP372_01840</name>
</gene>
<feature type="transmembrane region" description="Helical" evidence="7">
    <location>
        <begin position="41"/>
        <end position="61"/>
    </location>
</feature>
<protein>
    <submittedName>
        <fullName evidence="9">Metal ABC transporter permease</fullName>
    </submittedName>
</protein>
<name>A0A0J8FDX4_GARVA</name>
<comment type="subcellular location">
    <subcellularLocation>
        <location evidence="6">Cell membrane</location>
        <topology evidence="6">Multi-pass membrane protein</topology>
    </subcellularLocation>
    <subcellularLocation>
        <location evidence="1">Membrane</location>
        <topology evidence="1">Multi-pass membrane protein</topology>
    </subcellularLocation>
</comment>
<dbReference type="SUPFAM" id="SSF81345">
    <property type="entry name" value="ABC transporter involved in vitamin B12 uptake, BtuC"/>
    <property type="match status" value="1"/>
</dbReference>
<reference evidence="10 11" key="1">
    <citation type="submission" date="2017-07" db="EMBL/GenBank/DDBJ databases">
        <title>A comparative genomics approach to explaining the enigmatic role of Gardnerella vaginalis in the vaginal microbiome.</title>
        <authorList>
            <person name="Vancuren S.J."/>
            <person name="Hill J.E."/>
        </authorList>
    </citation>
    <scope>NUCLEOTIDE SEQUENCE [LARGE SCALE GENOMIC DNA]</scope>
    <source>
        <strain evidence="10 11">WP023</strain>
    </source>
</reference>
<evidence type="ECO:0000313" key="13">
    <source>
        <dbReference type="Proteomes" id="UP001238969"/>
    </source>
</evidence>
<dbReference type="Proteomes" id="UP000258379">
    <property type="component" value="Unassembled WGS sequence"/>
</dbReference>
<reference evidence="9 13" key="2">
    <citation type="submission" date="2023-05" db="EMBL/GenBank/DDBJ databases">
        <title>Cataloging the Phylogenetic Diversity of Human Bladder Bacteria.</title>
        <authorList>
            <person name="Du J."/>
        </authorList>
    </citation>
    <scope>NUCLEOTIDE SEQUENCE</scope>
    <source>
        <strain evidence="9">UMB6789</strain>
        <strain evidence="8 13">UMB6972</strain>
    </source>
</reference>
<evidence type="ECO:0000256" key="4">
    <source>
        <dbReference type="ARBA" id="ARBA00022989"/>
    </source>
</evidence>
<dbReference type="EMBL" id="JASOME010000001">
    <property type="protein sequence ID" value="MDK7063266.1"/>
    <property type="molecule type" value="Genomic_DNA"/>
</dbReference>
<dbReference type="InterPro" id="IPR037294">
    <property type="entry name" value="ABC_BtuC-like"/>
</dbReference>
<evidence type="ECO:0000256" key="6">
    <source>
        <dbReference type="RuleBase" id="RU003943"/>
    </source>
</evidence>
<comment type="similarity">
    <text evidence="2 6">Belongs to the ABC-3 integral membrane protein family.</text>
</comment>
<dbReference type="GO" id="GO:0055085">
    <property type="term" value="P:transmembrane transport"/>
    <property type="evidence" value="ECO:0007669"/>
    <property type="project" value="InterPro"/>
</dbReference>
<evidence type="ECO:0000256" key="7">
    <source>
        <dbReference type="SAM" id="Phobius"/>
    </source>
</evidence>
<evidence type="ECO:0000256" key="5">
    <source>
        <dbReference type="ARBA" id="ARBA00023136"/>
    </source>
</evidence>
<feature type="transmembrane region" description="Helical" evidence="7">
    <location>
        <begin position="7"/>
        <end position="29"/>
    </location>
</feature>